<dbReference type="SMART" id="SM01118">
    <property type="entry name" value="CYTH"/>
    <property type="match status" value="1"/>
</dbReference>
<feature type="region of interest" description="Disordered" evidence="1">
    <location>
        <begin position="1"/>
        <end position="22"/>
    </location>
</feature>
<dbReference type="PANTHER" id="PTHR39569:SF1">
    <property type="entry name" value="INORGANIC TRIPHOSPHATASE"/>
    <property type="match status" value="1"/>
</dbReference>
<evidence type="ECO:0000256" key="1">
    <source>
        <dbReference type="SAM" id="MobiDB-lite"/>
    </source>
</evidence>
<feature type="region of interest" description="Disordered" evidence="1">
    <location>
        <begin position="435"/>
        <end position="458"/>
    </location>
</feature>
<dbReference type="PROSITE" id="PS51708">
    <property type="entry name" value="CHAD"/>
    <property type="match status" value="1"/>
</dbReference>
<dbReference type="SMART" id="SM00880">
    <property type="entry name" value="CHAD"/>
    <property type="match status" value="1"/>
</dbReference>
<evidence type="ECO:0000259" key="3">
    <source>
        <dbReference type="PROSITE" id="PS51708"/>
    </source>
</evidence>
<reference evidence="5" key="1">
    <citation type="journal article" date="2019" name="Int. J. Syst. Evol. Microbiol.">
        <title>The Global Catalogue of Microorganisms (GCM) 10K type strain sequencing project: providing services to taxonomists for standard genome sequencing and annotation.</title>
        <authorList>
            <consortium name="The Broad Institute Genomics Platform"/>
            <consortium name="The Broad Institute Genome Sequencing Center for Infectious Disease"/>
            <person name="Wu L."/>
            <person name="Ma J."/>
        </authorList>
    </citation>
    <scope>NUCLEOTIDE SEQUENCE [LARGE SCALE GENOMIC DNA]</scope>
    <source>
        <strain evidence="5">LMG 29247</strain>
    </source>
</reference>
<dbReference type="SUPFAM" id="SSF55154">
    <property type="entry name" value="CYTH-like phosphatases"/>
    <property type="match status" value="1"/>
</dbReference>
<dbReference type="EMBL" id="JBHUEJ010000024">
    <property type="protein sequence ID" value="MFD1711335.1"/>
    <property type="molecule type" value="Genomic_DNA"/>
</dbReference>
<name>A0ABW4KTN2_9BURK</name>
<dbReference type="InterPro" id="IPR039013">
    <property type="entry name" value="YgiF"/>
</dbReference>
<dbReference type="Pfam" id="PF01928">
    <property type="entry name" value="CYTH"/>
    <property type="match status" value="1"/>
</dbReference>
<accession>A0ABW4KTN2</accession>
<evidence type="ECO:0000313" key="4">
    <source>
        <dbReference type="EMBL" id="MFD1711335.1"/>
    </source>
</evidence>
<feature type="domain" description="CHAD" evidence="3">
    <location>
        <begin position="255"/>
        <end position="534"/>
    </location>
</feature>
<feature type="domain" description="CYTH" evidence="2">
    <location>
        <begin position="20"/>
        <end position="240"/>
    </location>
</feature>
<dbReference type="PANTHER" id="PTHR39569">
    <property type="entry name" value="INORGANIC TRIPHOSPHATASE"/>
    <property type="match status" value="1"/>
</dbReference>
<gene>
    <name evidence="4" type="ORF">ACFSF0_12010</name>
</gene>
<keyword evidence="5" id="KW-1185">Reference proteome</keyword>
<dbReference type="Gene3D" id="1.40.20.10">
    <property type="entry name" value="CHAD domain"/>
    <property type="match status" value="1"/>
</dbReference>
<dbReference type="InterPro" id="IPR007899">
    <property type="entry name" value="CHAD_dom"/>
</dbReference>
<organism evidence="4 5">
    <name type="scientific">Ottowia flava</name>
    <dbReference type="NCBI Taxonomy" id="2675430"/>
    <lineage>
        <taxon>Bacteria</taxon>
        <taxon>Pseudomonadati</taxon>
        <taxon>Pseudomonadota</taxon>
        <taxon>Betaproteobacteria</taxon>
        <taxon>Burkholderiales</taxon>
        <taxon>Comamonadaceae</taxon>
        <taxon>Ottowia</taxon>
    </lineage>
</organism>
<dbReference type="InterPro" id="IPR023577">
    <property type="entry name" value="CYTH_domain"/>
</dbReference>
<proteinExistence type="predicted"/>
<dbReference type="InterPro" id="IPR038186">
    <property type="entry name" value="CHAD_dom_sf"/>
</dbReference>
<evidence type="ECO:0000313" key="5">
    <source>
        <dbReference type="Proteomes" id="UP001597304"/>
    </source>
</evidence>
<dbReference type="PROSITE" id="PS51707">
    <property type="entry name" value="CYTH"/>
    <property type="match status" value="1"/>
</dbReference>
<sequence length="534" mass="57728">MSRRTPSSPPASAADGPAQPQETELKLALPGADPARIGEQLAALPGLAGVRVSEQRLTNTYFDTPDQALHRARAALRIRRLETDGAPVRWLQTLKTADGASGGLSQRGEWETPLADHALDRTALQATPPWAALDADGALWPQLAPAFATEATRTLRALPGADGSRIELVLDIGRVRAPAATSVDGASAELSVDLCELELELLEGQPDALFALADQIAQHIPVLPASLSKAERGWRLLAGTSHAPRRARTPPLTRQMTVTAAAQAVLGEALGQFLDNLGGILHADGSELVHQARVGWRRWRSALWLFKPLLGAHPLPHGAALGPLLKALGSTRDLDVAGLESLPLWSDAYVDGDPERAEQWQAMEAAVLAERRIRRAGLLAVLQTPPTGRALLQLERWLHALPQAVAQTEGAQAPLAQWARERTQRLHRRLKHEVRELDTSANAPEAPGANDHASEHQHRVRLLAKRTRYVLQGLAEVLPERRTRRWAEQATELQTRIGAARDLMLLATLLEPIGVDRAILGFLRGVAAGRLADG</sequence>
<protein>
    <submittedName>
        <fullName evidence="4">CHAD domain-containing protein</fullName>
    </submittedName>
</protein>
<dbReference type="Gene3D" id="2.40.320.10">
    <property type="entry name" value="Hypothetical Protein Pfu-838710-001"/>
    <property type="match status" value="1"/>
</dbReference>
<dbReference type="Pfam" id="PF05235">
    <property type="entry name" value="CHAD"/>
    <property type="match status" value="1"/>
</dbReference>
<dbReference type="InterPro" id="IPR033469">
    <property type="entry name" value="CYTH-like_dom_sf"/>
</dbReference>
<dbReference type="Proteomes" id="UP001597304">
    <property type="component" value="Unassembled WGS sequence"/>
</dbReference>
<evidence type="ECO:0000259" key="2">
    <source>
        <dbReference type="PROSITE" id="PS51707"/>
    </source>
</evidence>
<comment type="caution">
    <text evidence="4">The sequence shown here is derived from an EMBL/GenBank/DDBJ whole genome shotgun (WGS) entry which is preliminary data.</text>
</comment>
<dbReference type="RefSeq" id="WP_147913869.1">
    <property type="nucleotide sequence ID" value="NZ_JBHUEJ010000024.1"/>
</dbReference>